<dbReference type="PANTHER" id="PTHR13159:SF0">
    <property type="entry name" value="RADIAL SPOKE HEAD 6 HOMOLOG A"/>
    <property type="match status" value="1"/>
</dbReference>
<keyword evidence="2" id="KW-0963">Cytoplasm</keyword>
<reference evidence="6 7" key="1">
    <citation type="journal article" date="2006" name="Nature">
        <title>Global trends of whole-genome duplications revealed by the ciliate Paramecium tetraurelia.</title>
        <authorList>
            <consortium name="Genoscope"/>
            <person name="Aury J.-M."/>
            <person name="Jaillon O."/>
            <person name="Duret L."/>
            <person name="Noel B."/>
            <person name="Jubin C."/>
            <person name="Porcel B.M."/>
            <person name="Segurens B."/>
            <person name="Daubin V."/>
            <person name="Anthouard V."/>
            <person name="Aiach N."/>
            <person name="Arnaiz O."/>
            <person name="Billaut A."/>
            <person name="Beisson J."/>
            <person name="Blanc I."/>
            <person name="Bouhouche K."/>
            <person name="Camara F."/>
            <person name="Duharcourt S."/>
            <person name="Guigo R."/>
            <person name="Gogendeau D."/>
            <person name="Katinka M."/>
            <person name="Keller A.-M."/>
            <person name="Kissmehl R."/>
            <person name="Klotz C."/>
            <person name="Koll F."/>
            <person name="Le Moue A."/>
            <person name="Lepere C."/>
            <person name="Malinsky S."/>
            <person name="Nowacki M."/>
            <person name="Nowak J.K."/>
            <person name="Plattner H."/>
            <person name="Poulain J."/>
            <person name="Ruiz F."/>
            <person name="Serrano V."/>
            <person name="Zagulski M."/>
            <person name="Dessen P."/>
            <person name="Betermier M."/>
            <person name="Weissenbach J."/>
            <person name="Scarpelli C."/>
            <person name="Schachter V."/>
            <person name="Sperling L."/>
            <person name="Meyer E."/>
            <person name="Cohen J."/>
            <person name="Wincker P."/>
        </authorList>
    </citation>
    <scope>NUCLEOTIDE SEQUENCE [LARGE SCALE GENOMIC DNA]</scope>
    <source>
        <strain evidence="6 7">Stock d4-2</strain>
    </source>
</reference>
<evidence type="ECO:0000256" key="3">
    <source>
        <dbReference type="ARBA" id="ARBA00023069"/>
    </source>
</evidence>
<protein>
    <submittedName>
        <fullName evidence="6">Uncharacterized protein</fullName>
    </submittedName>
</protein>
<dbReference type="OrthoDB" id="272202at2759"/>
<dbReference type="PANTHER" id="PTHR13159">
    <property type="entry name" value="RADIAL SPOKEHEAD-RELATED"/>
    <property type="match status" value="1"/>
</dbReference>
<evidence type="ECO:0000313" key="7">
    <source>
        <dbReference type="Proteomes" id="UP000000600"/>
    </source>
</evidence>
<keyword evidence="4" id="KW-0206">Cytoskeleton</keyword>
<dbReference type="KEGG" id="ptm:GSPATT00031658001"/>
<dbReference type="RefSeq" id="XP_001428825.1">
    <property type="nucleotide sequence ID" value="XM_001428788.2"/>
</dbReference>
<dbReference type="EMBL" id="CT868013">
    <property type="protein sequence ID" value="CAK61427.1"/>
    <property type="molecule type" value="Genomic_DNA"/>
</dbReference>
<evidence type="ECO:0000256" key="1">
    <source>
        <dbReference type="ARBA" id="ARBA00004430"/>
    </source>
</evidence>
<dbReference type="GO" id="GO:0060271">
    <property type="term" value="P:cilium assembly"/>
    <property type="evidence" value="ECO:0007669"/>
    <property type="project" value="InterPro"/>
</dbReference>
<keyword evidence="5" id="KW-0966">Cell projection</keyword>
<dbReference type="InterPro" id="IPR006802">
    <property type="entry name" value="Radial_spoke"/>
</dbReference>
<proteinExistence type="predicted"/>
<accession>A0BSB0</accession>
<comment type="subcellular location">
    <subcellularLocation>
        <location evidence="1">Cytoplasm</location>
        <location evidence="1">Cytoskeleton</location>
        <location evidence="1">Cilium axoneme</location>
    </subcellularLocation>
</comment>
<keyword evidence="3" id="KW-0969">Cilium</keyword>
<evidence type="ECO:0000313" key="6">
    <source>
        <dbReference type="EMBL" id="CAK61427.1"/>
    </source>
</evidence>
<dbReference type="GeneID" id="5014609"/>
<organism evidence="6 7">
    <name type="scientific">Paramecium tetraurelia</name>
    <dbReference type="NCBI Taxonomy" id="5888"/>
    <lineage>
        <taxon>Eukaryota</taxon>
        <taxon>Sar</taxon>
        <taxon>Alveolata</taxon>
        <taxon>Ciliophora</taxon>
        <taxon>Intramacronucleata</taxon>
        <taxon>Oligohymenophorea</taxon>
        <taxon>Peniculida</taxon>
        <taxon>Parameciidae</taxon>
        <taxon>Paramecium</taxon>
    </lineage>
</organism>
<dbReference type="GO" id="GO:0060294">
    <property type="term" value="P:cilium movement involved in cell motility"/>
    <property type="evidence" value="ECO:0007669"/>
    <property type="project" value="InterPro"/>
</dbReference>
<keyword evidence="7" id="KW-1185">Reference proteome</keyword>
<dbReference type="Proteomes" id="UP000000600">
    <property type="component" value="Unassembled WGS sequence"/>
</dbReference>
<evidence type="ECO:0000256" key="4">
    <source>
        <dbReference type="ARBA" id="ARBA00023212"/>
    </source>
</evidence>
<dbReference type="Pfam" id="PF04712">
    <property type="entry name" value="Radial_spoke"/>
    <property type="match status" value="1"/>
</dbReference>
<sequence>MLKEKQNLYVHLNIVFSKILLDNPNILINIEQQNAVELFEDYSIQVKSNGYKFEKYNEFYRSKVYKDSNRQQTTLTIVNKINLGTDEEPQETNSTGYLPNLIEESYLYEWAGIGIHENYKILKALTLLSVIKSVFKLRFFGVKSWVDKTIIILLKDQLIVQLRWRITT</sequence>
<name>A0BSB0_PARTE</name>
<dbReference type="InParanoid" id="A0BSB0"/>
<evidence type="ECO:0000256" key="2">
    <source>
        <dbReference type="ARBA" id="ARBA00022490"/>
    </source>
</evidence>
<dbReference type="GO" id="GO:0001534">
    <property type="term" value="C:radial spoke"/>
    <property type="evidence" value="ECO:0007669"/>
    <property type="project" value="InterPro"/>
</dbReference>
<dbReference type="HOGENOM" id="CLU_1589585_0_0_1"/>
<dbReference type="AlphaFoldDB" id="A0BSB0"/>
<gene>
    <name evidence="6" type="ORF">GSPATT00031658001</name>
</gene>
<evidence type="ECO:0000256" key="5">
    <source>
        <dbReference type="ARBA" id="ARBA00023273"/>
    </source>
</evidence>
<dbReference type="STRING" id="5888.A0BSB0"/>